<protein>
    <submittedName>
        <fullName evidence="3">Histidine kinase</fullName>
    </submittedName>
</protein>
<feature type="domain" description="Sensor histidine kinase NatK-like C-terminal" evidence="2">
    <location>
        <begin position="341"/>
        <end position="441"/>
    </location>
</feature>
<feature type="transmembrane region" description="Helical" evidence="1">
    <location>
        <begin position="128"/>
        <end position="149"/>
    </location>
</feature>
<feature type="transmembrane region" description="Helical" evidence="1">
    <location>
        <begin position="170"/>
        <end position="190"/>
    </location>
</feature>
<feature type="transmembrane region" description="Helical" evidence="1">
    <location>
        <begin position="196"/>
        <end position="213"/>
    </location>
</feature>
<dbReference type="PANTHER" id="PTHR40448:SF1">
    <property type="entry name" value="TWO-COMPONENT SENSOR HISTIDINE KINASE"/>
    <property type="match status" value="1"/>
</dbReference>
<dbReference type="EMBL" id="LS483361">
    <property type="protein sequence ID" value="SQF67466.1"/>
    <property type="molecule type" value="Genomic_DNA"/>
</dbReference>
<dbReference type="InterPro" id="IPR032834">
    <property type="entry name" value="NatK-like_C"/>
</dbReference>
<keyword evidence="1" id="KW-1133">Transmembrane helix</keyword>
<evidence type="ECO:0000313" key="4">
    <source>
        <dbReference type="Proteomes" id="UP000249571"/>
    </source>
</evidence>
<dbReference type="AlphaFoldDB" id="A0A9X8XG36"/>
<dbReference type="InterPro" id="IPR036890">
    <property type="entry name" value="HATPase_C_sf"/>
</dbReference>
<keyword evidence="1" id="KW-0472">Membrane</keyword>
<organism evidence="3 4">
    <name type="scientific">Streptococcus dysgalactiae subsp. equisimilis</name>
    <name type="common">Streptococcus equisimilis</name>
    <dbReference type="NCBI Taxonomy" id="119602"/>
    <lineage>
        <taxon>Bacteria</taxon>
        <taxon>Bacillati</taxon>
        <taxon>Bacillota</taxon>
        <taxon>Bacilli</taxon>
        <taxon>Lactobacillales</taxon>
        <taxon>Streptococcaceae</taxon>
        <taxon>Streptococcus</taxon>
    </lineage>
</organism>
<reference evidence="3 4" key="1">
    <citation type="submission" date="2018-06" db="EMBL/GenBank/DDBJ databases">
        <authorList>
            <consortium name="Pathogen Informatics"/>
            <person name="Doyle S."/>
        </authorList>
    </citation>
    <scope>NUCLEOTIDE SEQUENCE [LARGE SCALE GENOMIC DNA]</scope>
    <source>
        <strain evidence="3 4">NCTC6179</strain>
    </source>
</reference>
<feature type="transmembrane region" description="Helical" evidence="1">
    <location>
        <begin position="63"/>
        <end position="84"/>
    </location>
</feature>
<name>A0A9X8XG36_STREQ</name>
<dbReference type="Gene3D" id="3.30.565.10">
    <property type="entry name" value="Histidine kinase-like ATPase, C-terminal domain"/>
    <property type="match status" value="1"/>
</dbReference>
<evidence type="ECO:0000256" key="1">
    <source>
        <dbReference type="SAM" id="Phobius"/>
    </source>
</evidence>
<proteinExistence type="predicted"/>
<dbReference type="SUPFAM" id="SSF55874">
    <property type="entry name" value="ATPase domain of HSP90 chaperone/DNA topoisomerase II/histidine kinase"/>
    <property type="match status" value="1"/>
</dbReference>
<dbReference type="PANTHER" id="PTHR40448">
    <property type="entry name" value="TWO-COMPONENT SENSOR HISTIDINE KINASE"/>
    <property type="match status" value="1"/>
</dbReference>
<dbReference type="RefSeq" id="WP_111717240.1">
    <property type="nucleotide sequence ID" value="NZ_JBPGMO010000012.1"/>
</dbReference>
<keyword evidence="3" id="KW-0808">Transferase</keyword>
<dbReference type="Pfam" id="PF14501">
    <property type="entry name" value="HATPase_c_5"/>
    <property type="match status" value="1"/>
</dbReference>
<dbReference type="GO" id="GO:0042802">
    <property type="term" value="F:identical protein binding"/>
    <property type="evidence" value="ECO:0007669"/>
    <property type="project" value="TreeGrafter"/>
</dbReference>
<dbReference type="GO" id="GO:0016301">
    <property type="term" value="F:kinase activity"/>
    <property type="evidence" value="ECO:0007669"/>
    <property type="project" value="UniProtKB-KW"/>
</dbReference>
<gene>
    <name evidence="3" type="ORF">NCTC6179_01658</name>
</gene>
<feature type="transmembrane region" description="Helical" evidence="1">
    <location>
        <begin position="91"/>
        <end position="116"/>
    </location>
</feature>
<sequence length="446" mass="51557">MINEFFQFLSLVFLDVIEIMLTLKLFSFISAIPFRFKRIFYLSLCIITFEVIFWTFAPSHFSFDIISLMRILFFMIVALCYGDVRRKSVMIFYAFFPIVLGSLILRFTTLFITPLFNISAESVASNYLLVYGMIYASLLLTYLFVRFFNYDFTSWHHHLTSVRYNKLLQVTNVSMFVYYILLDIPALNLSSKNSRQILVLFYLMFLLSLLAILDRHVKQGLVQKMIWQNEQTFQDLTHCSHRVESLYQENYGFRHEDTSLLTSLKEGIDQEDMSSIRRVYETVLRRSKERLTGDSFDLESLANLQHAALKSIVAAKLIEAQEKNIGISVEVSQPFEDPIIESLDFSQLLSLLLDNAINAALEASSPYLSVLFLDQGDQLTVIIQNSTKQEQVDLNSADSGATRADESNEGLARVRTILDAYPHIMLRTQSQDYRLTQTIEMTKPPK</sequence>
<feature type="transmembrane region" description="Helical" evidence="1">
    <location>
        <begin position="6"/>
        <end position="27"/>
    </location>
</feature>
<evidence type="ECO:0000313" key="3">
    <source>
        <dbReference type="EMBL" id="SQF67466.1"/>
    </source>
</evidence>
<accession>A0A9X8XG36</accession>
<evidence type="ECO:0000259" key="2">
    <source>
        <dbReference type="Pfam" id="PF14501"/>
    </source>
</evidence>
<dbReference type="Proteomes" id="UP000249571">
    <property type="component" value="Chromosome 1"/>
</dbReference>
<keyword evidence="1" id="KW-0812">Transmembrane</keyword>
<keyword evidence="3" id="KW-0418">Kinase</keyword>
<feature type="transmembrane region" description="Helical" evidence="1">
    <location>
        <begin position="39"/>
        <end position="57"/>
    </location>
</feature>